<keyword evidence="1" id="KW-0479">Metal-binding</keyword>
<evidence type="ECO:0000256" key="2">
    <source>
        <dbReference type="ARBA" id="ARBA00022771"/>
    </source>
</evidence>
<dbReference type="InterPro" id="IPR037187">
    <property type="entry name" value="DnaK_N"/>
</dbReference>
<evidence type="ECO:0000259" key="5">
    <source>
        <dbReference type="Pfam" id="PF01258"/>
    </source>
</evidence>
<sequence length="127" mass="13658">MALTTAQRDALCSELRQRRDLIARQLRERLHEGGQDVPAGLAAHLADGVDPSEAYEEMADDLAWLGHETSGLRQVDGALHRIATGRYGTCVHCGAAIPAARLLAVPTADSCVACQESTERVPHRHPG</sequence>
<dbReference type="PROSITE" id="PS51128">
    <property type="entry name" value="ZF_DKSA_2"/>
    <property type="match status" value="1"/>
</dbReference>
<dbReference type="SUPFAM" id="SSF57716">
    <property type="entry name" value="Glucocorticoid receptor-like (DNA-binding domain)"/>
    <property type="match status" value="1"/>
</dbReference>
<evidence type="ECO:0000313" key="7">
    <source>
        <dbReference type="Proteomes" id="UP000321323"/>
    </source>
</evidence>
<proteinExistence type="predicted"/>
<keyword evidence="3" id="KW-0862">Zinc</keyword>
<feature type="domain" description="Zinc finger DksA/TraR C4-type" evidence="5">
    <location>
        <begin position="85"/>
        <end position="120"/>
    </location>
</feature>
<dbReference type="EMBL" id="CP136508">
    <property type="protein sequence ID" value="WUR15147.1"/>
    <property type="molecule type" value="Genomic_DNA"/>
</dbReference>
<dbReference type="PANTHER" id="PTHR33823:SF4">
    <property type="entry name" value="GENERAL STRESS PROTEIN 16O"/>
    <property type="match status" value="1"/>
</dbReference>
<evidence type="ECO:0000256" key="3">
    <source>
        <dbReference type="ARBA" id="ARBA00022833"/>
    </source>
</evidence>
<evidence type="ECO:0000256" key="4">
    <source>
        <dbReference type="PROSITE-ProRule" id="PRU00510"/>
    </source>
</evidence>
<protein>
    <submittedName>
        <fullName evidence="6">TraR/DksA C4-type zinc finger protein</fullName>
    </submittedName>
</protein>
<keyword evidence="7" id="KW-1185">Reference proteome</keyword>
<dbReference type="PANTHER" id="PTHR33823">
    <property type="entry name" value="RNA POLYMERASE-BINDING TRANSCRIPTION FACTOR DKSA-RELATED"/>
    <property type="match status" value="1"/>
</dbReference>
<gene>
    <name evidence="6" type="ORF">E7V67_008590</name>
</gene>
<accession>A0ABZ1UR06</accession>
<dbReference type="Pfam" id="PF01258">
    <property type="entry name" value="zf-dskA_traR"/>
    <property type="match status" value="1"/>
</dbReference>
<dbReference type="InterPro" id="IPR000962">
    <property type="entry name" value="Znf_DskA_TraR"/>
</dbReference>
<evidence type="ECO:0000313" key="6">
    <source>
        <dbReference type="EMBL" id="WUR15147.1"/>
    </source>
</evidence>
<name>A0ABZ1UR06_9BURK</name>
<keyword evidence="2" id="KW-0863">Zinc-finger</keyword>
<dbReference type="Proteomes" id="UP000321323">
    <property type="component" value="Chromosome"/>
</dbReference>
<reference evidence="6 7" key="1">
    <citation type="journal article" date="2019" name="Int. J. Syst. Evol. Microbiol.">
        <title>The Draft Whole-Genome Sequence of the Antibiotic Producer Empedobacter haloabium ATCC 31962 Provides Indications for Its Taxonomic Reclassification.</title>
        <authorList>
            <person name="Miess H."/>
            <person name="Arlt P."/>
            <person name="Apel A.K."/>
            <person name="Weber T."/>
            <person name="Nieselt K."/>
            <person name="Hanssen F."/>
            <person name="Czemmel S."/>
            <person name="Nahnsen S."/>
            <person name="Gross H."/>
        </authorList>
    </citation>
    <scope>NUCLEOTIDE SEQUENCE [LARGE SCALE GENOMIC DNA]</scope>
    <source>
        <strain evidence="6 7">ATCC 31962</strain>
    </source>
</reference>
<organism evidence="6 7">
    <name type="scientific">[Empedobacter] haloabium</name>
    <dbReference type="NCBI Taxonomy" id="592317"/>
    <lineage>
        <taxon>Bacteria</taxon>
        <taxon>Pseudomonadati</taxon>
        <taxon>Pseudomonadota</taxon>
        <taxon>Betaproteobacteria</taxon>
        <taxon>Burkholderiales</taxon>
        <taxon>Oxalobacteraceae</taxon>
        <taxon>Telluria group</taxon>
        <taxon>Telluria group incertae sedis</taxon>
    </lineage>
</organism>
<feature type="zinc finger region" description="dksA C4-type" evidence="4">
    <location>
        <begin position="90"/>
        <end position="114"/>
    </location>
</feature>
<dbReference type="SUPFAM" id="SSF109635">
    <property type="entry name" value="DnaK suppressor protein DksA, alpha-hairpin domain"/>
    <property type="match status" value="1"/>
</dbReference>
<dbReference type="Gene3D" id="1.20.120.910">
    <property type="entry name" value="DksA, coiled-coil domain"/>
    <property type="match status" value="1"/>
</dbReference>
<evidence type="ECO:0000256" key="1">
    <source>
        <dbReference type="ARBA" id="ARBA00022723"/>
    </source>
</evidence>